<gene>
    <name evidence="9" type="ORF">K7432_005267</name>
</gene>
<sequence>MVNFPTFTLLAVFLTISITEAQNLDIANRYIVKIKESANSNEVNQFLKAKLDQYNRGRSGTNSIKNELKTKFSLKNFNAYTGIFSEAFVSELKANENIEYVEAEQVFTTSGIQLSPPSWGLPRISQRASNLSAPYHYPDSAGEGVDVYVIDTGIYVNHSEFQGRASLPISFINGEAADDLNGHGTHVAGIIGGTSYGVAKKVKLIGVKVLSGSGSGTTSAVISGINWVAQQAIASGRKSIANMSLGGGNSEALKQAVNAAVNAGVTFIVAAGNGNQDACNTSPANAALAFAVGASTANDSVSSSSSYGPCIKLFAPGQDIKSAWIGGPSASKVLPGSSMASAHVAGVAAIYFSQGGLDTPAAAYSALVSRATKNVLTGLTGTTPNALVFNSNQ</sequence>
<dbReference type="PROSITE" id="PS51892">
    <property type="entry name" value="SUBTILASE"/>
    <property type="match status" value="1"/>
</dbReference>
<keyword evidence="6" id="KW-0732">Signal</keyword>
<dbReference type="InterPro" id="IPR010259">
    <property type="entry name" value="S8pro/Inhibitor_I9"/>
</dbReference>
<organism evidence="9 10">
    <name type="scientific">Basidiobolus ranarum</name>
    <dbReference type="NCBI Taxonomy" id="34480"/>
    <lineage>
        <taxon>Eukaryota</taxon>
        <taxon>Fungi</taxon>
        <taxon>Fungi incertae sedis</taxon>
        <taxon>Zoopagomycota</taxon>
        <taxon>Entomophthoromycotina</taxon>
        <taxon>Basidiobolomycetes</taxon>
        <taxon>Basidiobolales</taxon>
        <taxon>Basidiobolaceae</taxon>
        <taxon>Basidiobolus</taxon>
    </lineage>
</organism>
<accession>A0ABR2WWY0</accession>
<dbReference type="CDD" id="cd04077">
    <property type="entry name" value="Peptidases_S8_PCSK9_ProteinaseK_like"/>
    <property type="match status" value="1"/>
</dbReference>
<dbReference type="PANTHER" id="PTHR43806:SF11">
    <property type="entry name" value="CEREVISIN-RELATED"/>
    <property type="match status" value="1"/>
</dbReference>
<keyword evidence="2 5" id="KW-0645">Protease</keyword>
<feature type="signal peptide" evidence="6">
    <location>
        <begin position="1"/>
        <end position="21"/>
    </location>
</feature>
<evidence type="ECO:0000256" key="1">
    <source>
        <dbReference type="ARBA" id="ARBA00011073"/>
    </source>
</evidence>
<evidence type="ECO:0000313" key="9">
    <source>
        <dbReference type="EMBL" id="KAK9765977.1"/>
    </source>
</evidence>
<evidence type="ECO:0000256" key="4">
    <source>
        <dbReference type="ARBA" id="ARBA00022825"/>
    </source>
</evidence>
<keyword evidence="10" id="KW-1185">Reference proteome</keyword>
<feature type="active site" description="Charge relay system" evidence="5">
    <location>
        <position position="338"/>
    </location>
</feature>
<feature type="active site" description="Charge relay system" evidence="5">
    <location>
        <position position="183"/>
    </location>
</feature>
<dbReference type="PANTHER" id="PTHR43806">
    <property type="entry name" value="PEPTIDASE S8"/>
    <property type="match status" value="1"/>
</dbReference>
<dbReference type="PROSITE" id="PS00136">
    <property type="entry name" value="SUBTILASE_ASP"/>
    <property type="match status" value="1"/>
</dbReference>
<dbReference type="InterPro" id="IPR036852">
    <property type="entry name" value="Peptidase_S8/S53_dom_sf"/>
</dbReference>
<feature type="chain" id="PRO_5045044512" evidence="6">
    <location>
        <begin position="22"/>
        <end position="393"/>
    </location>
</feature>
<evidence type="ECO:0000256" key="5">
    <source>
        <dbReference type="PROSITE-ProRule" id="PRU01240"/>
    </source>
</evidence>
<dbReference type="Proteomes" id="UP001479436">
    <property type="component" value="Unassembled WGS sequence"/>
</dbReference>
<evidence type="ECO:0000256" key="3">
    <source>
        <dbReference type="ARBA" id="ARBA00022801"/>
    </source>
</evidence>
<comment type="similarity">
    <text evidence="1 5">Belongs to the peptidase S8 family.</text>
</comment>
<feature type="domain" description="Peptidase S8/S53" evidence="7">
    <location>
        <begin position="142"/>
        <end position="374"/>
    </location>
</feature>
<dbReference type="InterPro" id="IPR000209">
    <property type="entry name" value="Peptidase_S8/S53_dom"/>
</dbReference>
<dbReference type="PROSITE" id="PS00137">
    <property type="entry name" value="SUBTILASE_HIS"/>
    <property type="match status" value="1"/>
</dbReference>
<dbReference type="InterPro" id="IPR022398">
    <property type="entry name" value="Peptidase_S8_His-AS"/>
</dbReference>
<evidence type="ECO:0000256" key="6">
    <source>
        <dbReference type="SAM" id="SignalP"/>
    </source>
</evidence>
<dbReference type="Pfam" id="PF00082">
    <property type="entry name" value="Peptidase_S8"/>
    <property type="match status" value="1"/>
</dbReference>
<name>A0ABR2WWY0_9FUNG</name>
<evidence type="ECO:0000259" key="8">
    <source>
        <dbReference type="Pfam" id="PF05922"/>
    </source>
</evidence>
<feature type="domain" description="Inhibitor I9" evidence="8">
    <location>
        <begin position="29"/>
        <end position="108"/>
    </location>
</feature>
<comment type="caution">
    <text evidence="9">The sequence shown here is derived from an EMBL/GenBank/DDBJ whole genome shotgun (WGS) entry which is preliminary data.</text>
</comment>
<dbReference type="InterPro" id="IPR037045">
    <property type="entry name" value="S8pro/Inhibitor_I9_sf"/>
</dbReference>
<dbReference type="Gene3D" id="3.30.70.80">
    <property type="entry name" value="Peptidase S8 propeptide/proteinase inhibitor I9"/>
    <property type="match status" value="1"/>
</dbReference>
<evidence type="ECO:0000313" key="10">
    <source>
        <dbReference type="Proteomes" id="UP001479436"/>
    </source>
</evidence>
<reference evidence="9 10" key="1">
    <citation type="submission" date="2023-04" db="EMBL/GenBank/DDBJ databases">
        <title>Genome of Basidiobolus ranarum AG-B5.</title>
        <authorList>
            <person name="Stajich J.E."/>
            <person name="Carter-House D."/>
            <person name="Gryganskyi A."/>
        </authorList>
    </citation>
    <scope>NUCLEOTIDE SEQUENCE [LARGE SCALE GENOMIC DNA]</scope>
    <source>
        <strain evidence="9 10">AG-B5</strain>
    </source>
</reference>
<dbReference type="EMBL" id="JASJQH010000203">
    <property type="protein sequence ID" value="KAK9765977.1"/>
    <property type="molecule type" value="Genomic_DNA"/>
</dbReference>
<keyword evidence="3 5" id="KW-0378">Hydrolase</keyword>
<dbReference type="InterPro" id="IPR015500">
    <property type="entry name" value="Peptidase_S8_subtilisin-rel"/>
</dbReference>
<dbReference type="InterPro" id="IPR034193">
    <property type="entry name" value="PCSK9_ProteinaseK-like"/>
</dbReference>
<keyword evidence="4 5" id="KW-0720">Serine protease</keyword>
<dbReference type="Gene3D" id="3.40.50.200">
    <property type="entry name" value="Peptidase S8/S53 domain"/>
    <property type="match status" value="1"/>
</dbReference>
<proteinExistence type="inferred from homology"/>
<dbReference type="PRINTS" id="PR00723">
    <property type="entry name" value="SUBTILISIN"/>
</dbReference>
<dbReference type="InterPro" id="IPR050131">
    <property type="entry name" value="Peptidase_S8_subtilisin-like"/>
</dbReference>
<feature type="active site" description="Charge relay system" evidence="5">
    <location>
        <position position="151"/>
    </location>
</feature>
<dbReference type="Pfam" id="PF05922">
    <property type="entry name" value="Inhibitor_I9"/>
    <property type="match status" value="1"/>
</dbReference>
<evidence type="ECO:0000256" key="2">
    <source>
        <dbReference type="ARBA" id="ARBA00022670"/>
    </source>
</evidence>
<evidence type="ECO:0000259" key="7">
    <source>
        <dbReference type="Pfam" id="PF00082"/>
    </source>
</evidence>
<protein>
    <submittedName>
        <fullName evidence="9">Uncharacterized protein</fullName>
    </submittedName>
</protein>
<dbReference type="InterPro" id="IPR023827">
    <property type="entry name" value="Peptidase_S8_Asp-AS"/>
</dbReference>
<dbReference type="SUPFAM" id="SSF52743">
    <property type="entry name" value="Subtilisin-like"/>
    <property type="match status" value="1"/>
</dbReference>